<dbReference type="InterPro" id="IPR051601">
    <property type="entry name" value="Serine_prot/Carboxylest_S33"/>
</dbReference>
<feature type="domain" description="Peptidase S33 tripeptidyl aminopeptidase-like C-terminal" evidence="6">
    <location>
        <begin position="402"/>
        <end position="495"/>
    </location>
</feature>
<dbReference type="Proteomes" id="UP000568380">
    <property type="component" value="Unassembled WGS sequence"/>
</dbReference>
<keyword evidence="3" id="KW-0378">Hydrolase</keyword>
<evidence type="ECO:0000256" key="4">
    <source>
        <dbReference type="SAM" id="SignalP"/>
    </source>
</evidence>
<evidence type="ECO:0000259" key="6">
    <source>
        <dbReference type="Pfam" id="PF08386"/>
    </source>
</evidence>
<evidence type="ECO:0000313" key="8">
    <source>
        <dbReference type="Proteomes" id="UP000568380"/>
    </source>
</evidence>
<dbReference type="SUPFAM" id="SSF53474">
    <property type="entry name" value="alpha/beta-Hydrolases"/>
    <property type="match status" value="1"/>
</dbReference>
<evidence type="ECO:0000259" key="5">
    <source>
        <dbReference type="Pfam" id="PF00561"/>
    </source>
</evidence>
<dbReference type="InterPro" id="IPR013595">
    <property type="entry name" value="Pept_S33_TAP-like_C"/>
</dbReference>
<dbReference type="AlphaFoldDB" id="A0A7W8EJG4"/>
<proteinExistence type="inferred from homology"/>
<feature type="chain" id="PRO_5031211201" evidence="4">
    <location>
        <begin position="33"/>
        <end position="497"/>
    </location>
</feature>
<keyword evidence="2 4" id="KW-0732">Signal</keyword>
<dbReference type="Pfam" id="PF08386">
    <property type="entry name" value="Abhydrolase_4"/>
    <property type="match status" value="1"/>
</dbReference>
<keyword evidence="8" id="KW-1185">Reference proteome</keyword>
<dbReference type="PANTHER" id="PTHR43248">
    <property type="entry name" value="2-SUCCINYL-6-HYDROXY-2,4-CYCLOHEXADIENE-1-CARBOXYLATE SYNTHASE"/>
    <property type="match status" value="1"/>
</dbReference>
<protein>
    <submittedName>
        <fullName evidence="7">Pimeloyl-ACP methyl ester carboxylesterase</fullName>
    </submittedName>
</protein>
<dbReference type="InterPro" id="IPR029058">
    <property type="entry name" value="AB_hydrolase_fold"/>
</dbReference>
<comment type="caution">
    <text evidence="7">The sequence shown here is derived from an EMBL/GenBank/DDBJ whole genome shotgun (WGS) entry which is preliminary data.</text>
</comment>
<dbReference type="EMBL" id="JACHIN010000010">
    <property type="protein sequence ID" value="MBB5081491.1"/>
    <property type="molecule type" value="Genomic_DNA"/>
</dbReference>
<dbReference type="GO" id="GO:0016787">
    <property type="term" value="F:hydrolase activity"/>
    <property type="evidence" value="ECO:0007669"/>
    <property type="project" value="UniProtKB-KW"/>
</dbReference>
<accession>A0A7W8EJG4</accession>
<dbReference type="PANTHER" id="PTHR43248:SF29">
    <property type="entry name" value="TRIPEPTIDYL AMINOPEPTIDASE"/>
    <property type="match status" value="1"/>
</dbReference>
<dbReference type="PROSITE" id="PS51318">
    <property type="entry name" value="TAT"/>
    <property type="match status" value="1"/>
</dbReference>
<evidence type="ECO:0000256" key="3">
    <source>
        <dbReference type="ARBA" id="ARBA00022801"/>
    </source>
</evidence>
<dbReference type="RefSeq" id="WP_184968854.1">
    <property type="nucleotide sequence ID" value="NZ_JACHIN010000010.1"/>
</dbReference>
<feature type="domain" description="AB hydrolase-1" evidence="5">
    <location>
        <begin position="108"/>
        <end position="240"/>
    </location>
</feature>
<name>A0A7W8EJG4_9ACTN</name>
<comment type="similarity">
    <text evidence="1">Belongs to the peptidase S33 family.</text>
</comment>
<sequence>MTFPSPSRRRALLAACALAVLSTALNPVTANAAAPAISWGRCTSLPEPAKDLECGKLAVPLDHGAPGKGTIDLALIRAKATGERVGSMVFNFGGGGHDVLDFAARVPQYAALRTRYDLVSFDRRGSGGSVPLSCGSDRTADRFLALDPGIQGPAARTRFLRANAAFIRACEKESGRIMPHAGLANVAGDLDRVRAALGQDKLTYYGLSYGTILGGLYATKFPARVGRMVLDAGVSPDLSLQDVGALLSRISQEPYERFLAGCVKDGCELGRDAATADRTIRGWIQRLVRQPLKVGKRTLTAAQATNVLTLAAAPTLWGELESALVQAIRGKGSPVLEAADAVIGRAADGSYPPGSPFRAALADYATQCVDLPGRSTPAELARQEAGLTRRSPLFGPMRSPFAYSAVCSQWPVPYQPAGQTINYTGSAPILVITATNDAAAPPAGAARLARKLKNAVILTYEGDSHGSYPTGGPCVTNHVEDYLLRSKVPAPDASCPK</sequence>
<dbReference type="Gene3D" id="3.40.50.1820">
    <property type="entry name" value="alpha/beta hydrolase"/>
    <property type="match status" value="1"/>
</dbReference>
<evidence type="ECO:0000256" key="1">
    <source>
        <dbReference type="ARBA" id="ARBA00010088"/>
    </source>
</evidence>
<evidence type="ECO:0000256" key="2">
    <source>
        <dbReference type="ARBA" id="ARBA00022729"/>
    </source>
</evidence>
<dbReference type="Pfam" id="PF00561">
    <property type="entry name" value="Abhydrolase_1"/>
    <property type="match status" value="1"/>
</dbReference>
<gene>
    <name evidence="7" type="ORF">HNR40_006986</name>
</gene>
<feature type="signal peptide" evidence="4">
    <location>
        <begin position="1"/>
        <end position="32"/>
    </location>
</feature>
<organism evidence="7 8">
    <name type="scientific">Nonomuraea endophytica</name>
    <dbReference type="NCBI Taxonomy" id="714136"/>
    <lineage>
        <taxon>Bacteria</taxon>
        <taxon>Bacillati</taxon>
        <taxon>Actinomycetota</taxon>
        <taxon>Actinomycetes</taxon>
        <taxon>Streptosporangiales</taxon>
        <taxon>Streptosporangiaceae</taxon>
        <taxon>Nonomuraea</taxon>
    </lineage>
</organism>
<evidence type="ECO:0000313" key="7">
    <source>
        <dbReference type="EMBL" id="MBB5081491.1"/>
    </source>
</evidence>
<dbReference type="InterPro" id="IPR000073">
    <property type="entry name" value="AB_hydrolase_1"/>
</dbReference>
<reference evidence="7 8" key="1">
    <citation type="submission" date="2020-08" db="EMBL/GenBank/DDBJ databases">
        <title>Genomic Encyclopedia of Type Strains, Phase IV (KMG-IV): sequencing the most valuable type-strain genomes for metagenomic binning, comparative biology and taxonomic classification.</title>
        <authorList>
            <person name="Goeker M."/>
        </authorList>
    </citation>
    <scope>NUCLEOTIDE SEQUENCE [LARGE SCALE GENOMIC DNA]</scope>
    <source>
        <strain evidence="7 8">DSM 45385</strain>
    </source>
</reference>
<dbReference type="InterPro" id="IPR006311">
    <property type="entry name" value="TAT_signal"/>
</dbReference>